<evidence type="ECO:0000313" key="3">
    <source>
        <dbReference type="Proteomes" id="UP000004535"/>
    </source>
</evidence>
<name>B9BWW8_9BURK</name>
<evidence type="ECO:0000256" key="1">
    <source>
        <dbReference type="SAM" id="MobiDB-lite"/>
    </source>
</evidence>
<protein>
    <submittedName>
        <fullName evidence="2">Uncharacterized protein</fullName>
    </submittedName>
</protein>
<accession>B9BWW8</accession>
<dbReference type="AlphaFoldDB" id="B9BWW8"/>
<sequence length="45" mass="4687">MGSNVVFRHQRRAQLQMERHGPPAGQRDGGAVAGGGTPRAYGIAA</sequence>
<organism evidence="2 3">
    <name type="scientific">Burkholderia multivorans CGD2</name>
    <dbReference type="NCBI Taxonomy" id="513052"/>
    <lineage>
        <taxon>Bacteria</taxon>
        <taxon>Pseudomonadati</taxon>
        <taxon>Pseudomonadota</taxon>
        <taxon>Betaproteobacteria</taxon>
        <taxon>Burkholderiales</taxon>
        <taxon>Burkholderiaceae</taxon>
        <taxon>Burkholderia</taxon>
        <taxon>Burkholderia cepacia complex</taxon>
    </lineage>
</organism>
<comment type="caution">
    <text evidence="2">The sequence shown here is derived from an EMBL/GenBank/DDBJ whole genome shotgun (WGS) entry which is preliminary data.</text>
</comment>
<proteinExistence type="predicted"/>
<feature type="compositionally biased region" description="Gly residues" evidence="1">
    <location>
        <begin position="27"/>
        <end position="37"/>
    </location>
</feature>
<dbReference type="Proteomes" id="UP000004535">
    <property type="component" value="Unassembled WGS sequence"/>
</dbReference>
<reference evidence="2 3" key="1">
    <citation type="journal article" date="2012" name="J. Bacteriol.">
        <title>Draft Genome Sequence Determination for Cystic Fibrosis and Chronic Granulomatous Disease Burkholderia multivorans Isolates.</title>
        <authorList>
            <person name="Varga J.J."/>
            <person name="Losada L."/>
            <person name="Zelazny A.M."/>
            <person name="Brinkac L."/>
            <person name="Harkins D."/>
            <person name="Radune D."/>
            <person name="Hostetler J."/>
            <person name="Sampaio E.P."/>
            <person name="Ronning C.M."/>
            <person name="Nierman W.C."/>
            <person name="Greenberg D.E."/>
            <person name="Holland S.M."/>
            <person name="Goldberg J.B."/>
        </authorList>
    </citation>
    <scope>NUCLEOTIDE SEQUENCE [LARGE SCALE GENOMIC DNA]</scope>
    <source>
        <strain evidence="2 3">CGD2</strain>
    </source>
</reference>
<feature type="region of interest" description="Disordered" evidence="1">
    <location>
        <begin position="1"/>
        <end position="45"/>
    </location>
</feature>
<gene>
    <name evidence="2" type="ORF">BURMUCGD2_6205</name>
</gene>
<evidence type="ECO:0000313" key="2">
    <source>
        <dbReference type="EMBL" id="EEE04788.1"/>
    </source>
</evidence>
<dbReference type="EMBL" id="ACFC01000013">
    <property type="protein sequence ID" value="EEE04788.1"/>
    <property type="molecule type" value="Genomic_DNA"/>
</dbReference>